<accession>A0A0V0GN49</accession>
<name>A0A0V0GN49_SOLCH</name>
<proteinExistence type="predicted"/>
<sequence>MCFTRISALGPYFSTSPTLREKWPHPINDIFPANLLSASMQKPSASDPYSSTSPTLREKWLMQLLSLVNKVNETKVQGEDLYNIYNLTGLK</sequence>
<dbReference type="AlphaFoldDB" id="A0A0V0GN49"/>
<reference evidence="1" key="1">
    <citation type="submission" date="2015-12" db="EMBL/GenBank/DDBJ databases">
        <title>Gene expression during late stages of embryo sac development: a critical building block for successful pollen-pistil interactions.</title>
        <authorList>
            <person name="Liu Y."/>
            <person name="Joly V."/>
            <person name="Sabar M."/>
            <person name="Matton D.P."/>
        </authorList>
    </citation>
    <scope>NUCLEOTIDE SEQUENCE</scope>
</reference>
<protein>
    <submittedName>
        <fullName evidence="1">Putative ovule protein</fullName>
    </submittedName>
</protein>
<evidence type="ECO:0000313" key="1">
    <source>
        <dbReference type="EMBL" id="JAP09454.1"/>
    </source>
</evidence>
<organism evidence="1">
    <name type="scientific">Solanum chacoense</name>
    <name type="common">Chaco potato</name>
    <dbReference type="NCBI Taxonomy" id="4108"/>
    <lineage>
        <taxon>Eukaryota</taxon>
        <taxon>Viridiplantae</taxon>
        <taxon>Streptophyta</taxon>
        <taxon>Embryophyta</taxon>
        <taxon>Tracheophyta</taxon>
        <taxon>Spermatophyta</taxon>
        <taxon>Magnoliopsida</taxon>
        <taxon>eudicotyledons</taxon>
        <taxon>Gunneridae</taxon>
        <taxon>Pentapetalae</taxon>
        <taxon>asterids</taxon>
        <taxon>lamiids</taxon>
        <taxon>Solanales</taxon>
        <taxon>Solanaceae</taxon>
        <taxon>Solanoideae</taxon>
        <taxon>Solaneae</taxon>
        <taxon>Solanum</taxon>
    </lineage>
</organism>
<dbReference type="EMBL" id="GEDG01034981">
    <property type="protein sequence ID" value="JAP09454.1"/>
    <property type="molecule type" value="Transcribed_RNA"/>
</dbReference>